<keyword evidence="1" id="KW-0064">Aspartyl protease</keyword>
<dbReference type="Proteomes" id="UP000662088">
    <property type="component" value="Unassembled WGS sequence"/>
</dbReference>
<proteinExistence type="inferred from homology"/>
<dbReference type="EMBL" id="JACOOQ010000007">
    <property type="protein sequence ID" value="MBC5639948.1"/>
    <property type="molecule type" value="Genomic_DNA"/>
</dbReference>
<dbReference type="GO" id="GO:0004190">
    <property type="term" value="F:aspartic-type endopeptidase activity"/>
    <property type="evidence" value="ECO:0007669"/>
    <property type="project" value="UniProtKB-KW"/>
</dbReference>
<dbReference type="EC" id="3.4.23.-" evidence="1"/>
<dbReference type="GO" id="GO:0030436">
    <property type="term" value="P:asexual sporulation"/>
    <property type="evidence" value="ECO:0007669"/>
    <property type="project" value="InterPro"/>
</dbReference>
<dbReference type="AlphaFoldDB" id="A0A8I0ADB8"/>
<organism evidence="4 5">
    <name type="scientific">Clostridium lentum</name>
    <dbReference type="NCBI Taxonomy" id="2763037"/>
    <lineage>
        <taxon>Bacteria</taxon>
        <taxon>Bacillati</taxon>
        <taxon>Bacillota</taxon>
        <taxon>Clostridia</taxon>
        <taxon>Eubacteriales</taxon>
        <taxon>Clostridiaceae</taxon>
        <taxon>Clostridium</taxon>
    </lineage>
</organism>
<protein>
    <recommendedName>
        <fullName evidence="1">Sporulation sigma-E factor-processing peptidase</fullName>
        <ecNumber evidence="1">3.4.23.-</ecNumber>
    </recommendedName>
    <alternativeName>
        <fullName evidence="1">Membrane-associated aspartic protease</fullName>
    </alternativeName>
    <alternativeName>
        <fullName evidence="1">Stage II sporulation protein GA</fullName>
    </alternativeName>
</protein>
<feature type="transmembrane region" description="Helical" evidence="3">
    <location>
        <begin position="34"/>
        <end position="52"/>
    </location>
</feature>
<keyword evidence="1" id="KW-0749">Sporulation</keyword>
<evidence type="ECO:0000256" key="1">
    <source>
        <dbReference type="PIRNR" id="PIRNR018571"/>
    </source>
</evidence>
<evidence type="ECO:0000313" key="4">
    <source>
        <dbReference type="EMBL" id="MBC5639948.1"/>
    </source>
</evidence>
<dbReference type="RefSeq" id="WP_022211570.1">
    <property type="nucleotide sequence ID" value="NZ_JACOOQ010000007.1"/>
</dbReference>
<keyword evidence="1" id="KW-0645">Protease</keyword>
<keyword evidence="5" id="KW-1185">Reference proteome</keyword>
<accession>A0A8I0ADB8</accession>
<dbReference type="Pfam" id="PF03419">
    <property type="entry name" value="Peptidase_U4"/>
    <property type="match status" value="1"/>
</dbReference>
<comment type="similarity">
    <text evidence="1">Belongs to the peptidase U4 family.</text>
</comment>
<evidence type="ECO:0000313" key="5">
    <source>
        <dbReference type="Proteomes" id="UP000662088"/>
    </source>
</evidence>
<keyword evidence="3" id="KW-0812">Transmembrane</keyword>
<evidence type="ECO:0000256" key="2">
    <source>
        <dbReference type="PIRSR" id="PIRSR018571-1"/>
    </source>
</evidence>
<comment type="caution">
    <text evidence="4">The sequence shown here is derived from an EMBL/GenBank/DDBJ whole genome shotgun (WGS) entry which is preliminary data.</text>
</comment>
<feature type="transmembrane region" description="Helical" evidence="3">
    <location>
        <begin position="87"/>
        <end position="111"/>
    </location>
</feature>
<dbReference type="GO" id="GO:0030435">
    <property type="term" value="P:sporulation resulting in formation of a cellular spore"/>
    <property type="evidence" value="ECO:0007669"/>
    <property type="project" value="UniProtKB-KW"/>
</dbReference>
<keyword evidence="1" id="KW-0378">Hydrolase</keyword>
<keyword evidence="1 3" id="KW-0472">Membrane</keyword>
<comment type="function">
    <text evidence="1">Probable aspartic protease that is responsible for the proteolytic cleavage of the RNA polymerase sigma E factor (SigE/spoIIGB) to yield the active peptide in the mother cell during sporulation. Responds to a signal from the forespore that is triggered by the extracellular signal protein SpoIIR.</text>
</comment>
<dbReference type="GO" id="GO:0005886">
    <property type="term" value="C:plasma membrane"/>
    <property type="evidence" value="ECO:0007669"/>
    <property type="project" value="UniProtKB-SubCell"/>
</dbReference>
<dbReference type="GO" id="GO:0006508">
    <property type="term" value="P:proteolysis"/>
    <property type="evidence" value="ECO:0007669"/>
    <property type="project" value="UniProtKB-KW"/>
</dbReference>
<feature type="active site" evidence="2">
    <location>
        <position position="174"/>
    </location>
</feature>
<dbReference type="PIRSF" id="PIRSF018571">
    <property type="entry name" value="SpoIIGA"/>
    <property type="match status" value="1"/>
</dbReference>
<evidence type="ECO:0000256" key="3">
    <source>
        <dbReference type="SAM" id="Phobius"/>
    </source>
</evidence>
<comment type="subcellular location">
    <subcellularLocation>
        <location evidence="1">Cell membrane</location>
    </subcellularLocation>
</comment>
<feature type="transmembrane region" description="Helical" evidence="3">
    <location>
        <begin position="6"/>
        <end position="27"/>
    </location>
</feature>
<feature type="transmembrane region" description="Helical" evidence="3">
    <location>
        <begin position="123"/>
        <end position="142"/>
    </location>
</feature>
<keyword evidence="3" id="KW-1133">Transmembrane helix</keyword>
<keyword evidence="1" id="KW-1003">Cell membrane</keyword>
<reference evidence="4" key="1">
    <citation type="submission" date="2020-08" db="EMBL/GenBank/DDBJ databases">
        <title>Genome public.</title>
        <authorList>
            <person name="Liu C."/>
            <person name="Sun Q."/>
        </authorList>
    </citation>
    <scope>NUCLEOTIDE SEQUENCE</scope>
    <source>
        <strain evidence="4">NSJ-42</strain>
    </source>
</reference>
<name>A0A8I0ADB8_9CLOT</name>
<dbReference type="InterPro" id="IPR005081">
    <property type="entry name" value="SpoIIGA"/>
</dbReference>
<gene>
    <name evidence="4" type="ORF">H8R92_05780</name>
</gene>
<feature type="transmembrane region" description="Helical" evidence="3">
    <location>
        <begin position="58"/>
        <end position="75"/>
    </location>
</feature>
<sequence length="267" mass="30549">MEVYLDVVFIENAIIDLFLILVTLRLLRLKYRKGGIYIAAIIGGIYGLTPIVDSVVLSNAFLKVIFAIVMIVLSLKEKVLRNIFKATVMFFMLSFTMCGVMFISLLSSSTYTISGGMNTSNYSIRWVMISLLFVGVIAIRVYDTIKERAVIDNFIYDIYIKNDEKILMLKGFLDTGNELREPITNLPCILIEDEYLLQLELKKEDEYFIRYKTIDSSDILHGFRSDFIKIKGKDDSAWREIDAIVCGCKTTLSKENDYQVLLSRGII</sequence>